<reference evidence="9" key="1">
    <citation type="submission" date="2017-08" db="EMBL/GenBank/DDBJ databases">
        <authorList>
            <person name="Polle J.E."/>
            <person name="Barry K."/>
            <person name="Cushman J."/>
            <person name="Schmutz J."/>
            <person name="Tran D."/>
            <person name="Hathwaick L.T."/>
            <person name="Yim W.C."/>
            <person name="Jenkins J."/>
            <person name="Mckie-Krisberg Z.M."/>
            <person name="Prochnik S."/>
            <person name="Lindquist E."/>
            <person name="Dockter R.B."/>
            <person name="Adam C."/>
            <person name="Molina H."/>
            <person name="Bunkerborg J."/>
            <person name="Jin E."/>
            <person name="Buchheim M."/>
            <person name="Magnuson J."/>
        </authorList>
    </citation>
    <scope>NUCLEOTIDE SEQUENCE</scope>
    <source>
        <strain evidence="9">CCAP 19/18</strain>
    </source>
</reference>
<evidence type="ECO:0000256" key="7">
    <source>
        <dbReference type="SAM" id="MobiDB-lite"/>
    </source>
</evidence>
<comment type="pathway">
    <text evidence="1">Cofactor biosynthesis; riboflavin biosynthesis; 2-hydroxy-3-oxobutyl phosphate from D-ribulose 5-phosphate: step 1/1.</text>
</comment>
<dbReference type="PIRSF" id="PIRSF001259">
    <property type="entry name" value="RibA"/>
    <property type="match status" value="1"/>
</dbReference>
<dbReference type="InterPro" id="IPR036144">
    <property type="entry name" value="RibA-like_sf"/>
</dbReference>
<dbReference type="Pfam" id="PF00926">
    <property type="entry name" value="DHBP_synthase"/>
    <property type="match status" value="1"/>
</dbReference>
<dbReference type="PANTHER" id="PTHR21327">
    <property type="entry name" value="GTP CYCLOHYDROLASE II-RELATED"/>
    <property type="match status" value="1"/>
</dbReference>
<feature type="region of interest" description="Disordered" evidence="7">
    <location>
        <begin position="250"/>
        <end position="276"/>
    </location>
</feature>
<evidence type="ECO:0000313" key="9">
    <source>
        <dbReference type="EMBL" id="KAF5838158.1"/>
    </source>
</evidence>
<evidence type="ECO:0000256" key="3">
    <source>
        <dbReference type="ARBA" id="ARBA00008976"/>
    </source>
</evidence>
<keyword evidence="10" id="KW-1185">Reference proteome</keyword>
<dbReference type="SUPFAM" id="SSF142695">
    <property type="entry name" value="RibA-like"/>
    <property type="match status" value="2"/>
</dbReference>
<dbReference type="Pfam" id="PF00925">
    <property type="entry name" value="GTP_cyclohydro2"/>
    <property type="match status" value="1"/>
</dbReference>
<dbReference type="Proteomes" id="UP000815325">
    <property type="component" value="Unassembled WGS sequence"/>
</dbReference>
<dbReference type="InterPro" id="IPR032677">
    <property type="entry name" value="GTP_cyclohydro_II"/>
</dbReference>
<evidence type="ECO:0000256" key="2">
    <source>
        <dbReference type="ARBA" id="ARBA00005520"/>
    </source>
</evidence>
<comment type="caution">
    <text evidence="9">The sequence shown here is derived from an EMBL/GenBank/DDBJ whole genome shotgun (WGS) entry which is preliminary data.</text>
</comment>
<dbReference type="Gene3D" id="3.40.50.10990">
    <property type="entry name" value="GTP cyclohydrolase II"/>
    <property type="match status" value="2"/>
</dbReference>
<dbReference type="PANTHER" id="PTHR21327:SF18">
    <property type="entry name" value="3,4-DIHYDROXY-2-BUTANONE 4-PHOSPHATE SYNTHASE"/>
    <property type="match status" value="1"/>
</dbReference>
<dbReference type="SUPFAM" id="SSF55821">
    <property type="entry name" value="YrdC/RibB"/>
    <property type="match status" value="1"/>
</dbReference>
<accession>A0ABQ7GU62</accession>
<dbReference type="InterPro" id="IPR000422">
    <property type="entry name" value="DHBP_synthase_RibB"/>
</dbReference>
<dbReference type="Gene3D" id="3.90.870.10">
    <property type="entry name" value="DHBP synthase"/>
    <property type="match status" value="1"/>
</dbReference>
<sequence>MAYMVEYTSGVICIAMEGADLDRLRLPLMVSSAENEEAMYTAFAVTVDLKEGITTGISASDRARTIRRLADPTADASHFRRPGHIFPLRYRAGGTLVRPGHTEASVDLARLAGCHPSGVLCEIVDKATGEMARTPVLREYAAAHGLKCITIADLIRYRLRHEQLVEHLGSTPVASRHGPITLHSFRSALDGSEHLALVVGSTSCDSAGSNSGSNNGSPAASLQGPVHVCVHHEQHGVDLLTGITAAVSGAPSSKSASSSGNGSVAREASSPSCSGSSLDGALCAVASRGGGVVLYMRSRSGDVQDVDGRSSSSSSSILSQCRALHQQQQAGSNGVGSAGNGSVGNGMLDSTFDLKAYGLAAQMLRALGVREVALLSDDMRQQQALRSCGVDIASSQPRAQVPQHSQQQQHAVTLG</sequence>
<feature type="compositionally biased region" description="Low complexity" evidence="7">
    <location>
        <begin position="396"/>
        <end position="415"/>
    </location>
</feature>
<proteinExistence type="inferred from homology"/>
<gene>
    <name evidence="9" type="ORF">DUNSADRAFT_3283</name>
</gene>
<dbReference type="InterPro" id="IPR017945">
    <property type="entry name" value="DHBP_synth_RibB-like_a/b_dom"/>
</dbReference>
<comment type="similarity">
    <text evidence="2">In the N-terminal section; belongs to the DHBP synthase family.</text>
</comment>
<dbReference type="EC" id="4.1.99.12" evidence="4"/>
<organism evidence="9 10">
    <name type="scientific">Dunaliella salina</name>
    <name type="common">Green alga</name>
    <name type="synonym">Protococcus salinus</name>
    <dbReference type="NCBI Taxonomy" id="3046"/>
    <lineage>
        <taxon>Eukaryota</taxon>
        <taxon>Viridiplantae</taxon>
        <taxon>Chlorophyta</taxon>
        <taxon>core chlorophytes</taxon>
        <taxon>Chlorophyceae</taxon>
        <taxon>CS clade</taxon>
        <taxon>Chlamydomonadales</taxon>
        <taxon>Dunaliellaceae</taxon>
        <taxon>Dunaliella</taxon>
    </lineage>
</organism>
<evidence type="ECO:0000256" key="5">
    <source>
        <dbReference type="ARBA" id="ARBA00022619"/>
    </source>
</evidence>
<name>A0ABQ7GU62_DUNSA</name>
<keyword evidence="6" id="KW-0479">Metal-binding</keyword>
<dbReference type="EMBL" id="MU069588">
    <property type="protein sequence ID" value="KAF5838158.1"/>
    <property type="molecule type" value="Genomic_DNA"/>
</dbReference>
<feature type="domain" description="GTP cyclohydrolase II" evidence="8">
    <location>
        <begin position="274"/>
        <end position="395"/>
    </location>
</feature>
<feature type="region of interest" description="Disordered" evidence="7">
    <location>
        <begin position="302"/>
        <end position="323"/>
    </location>
</feature>
<evidence type="ECO:0000256" key="4">
    <source>
        <dbReference type="ARBA" id="ARBA00012153"/>
    </source>
</evidence>
<keyword evidence="5" id="KW-0686">Riboflavin biosynthesis</keyword>
<evidence type="ECO:0000256" key="6">
    <source>
        <dbReference type="ARBA" id="ARBA00022723"/>
    </source>
</evidence>
<comment type="similarity">
    <text evidence="3">In the C-terminal section; belongs to the GTP cyclohydrolase II family.</text>
</comment>
<protein>
    <recommendedName>
        <fullName evidence="4">3,4-dihydroxy-2-butanone-4-phosphate synthase</fullName>
        <ecNumber evidence="4">4.1.99.12</ecNumber>
    </recommendedName>
</protein>
<evidence type="ECO:0000313" key="10">
    <source>
        <dbReference type="Proteomes" id="UP000815325"/>
    </source>
</evidence>
<evidence type="ECO:0000259" key="8">
    <source>
        <dbReference type="Pfam" id="PF00925"/>
    </source>
</evidence>
<feature type="region of interest" description="Disordered" evidence="7">
    <location>
        <begin position="395"/>
        <end position="415"/>
    </location>
</feature>
<evidence type="ECO:0000256" key="1">
    <source>
        <dbReference type="ARBA" id="ARBA00004904"/>
    </source>
</evidence>